<dbReference type="GO" id="GO:0016020">
    <property type="term" value="C:membrane"/>
    <property type="evidence" value="ECO:0007669"/>
    <property type="project" value="InterPro"/>
</dbReference>
<keyword evidence="9" id="KW-0472">Membrane</keyword>
<dbReference type="PANTHER" id="PTHR24421">
    <property type="entry name" value="NITRATE/NITRITE SENSOR PROTEIN NARX-RELATED"/>
    <property type="match status" value="1"/>
</dbReference>
<keyword evidence="4 11" id="KW-0808">Transferase</keyword>
<comment type="catalytic activity">
    <reaction evidence="1">
        <text>ATP + protein L-histidine = ADP + protein N-phospho-L-histidine.</text>
        <dbReference type="EC" id="2.7.13.3"/>
    </reaction>
</comment>
<dbReference type="EMBL" id="CP014209">
    <property type="protein sequence ID" value="ANC29781.1"/>
    <property type="molecule type" value="Genomic_DNA"/>
</dbReference>
<dbReference type="InterPro" id="IPR036890">
    <property type="entry name" value="HATPase_C_sf"/>
</dbReference>
<reference evidence="11 12" key="1">
    <citation type="submission" date="2016-01" db="EMBL/GenBank/DDBJ databases">
        <title>Complete genome sequence of a soil Actinobacterium, Isoptericola dokdonensis DS-3.</title>
        <authorList>
            <person name="Kwon S.-K."/>
            <person name="Kim J.F."/>
        </authorList>
    </citation>
    <scope>NUCLEOTIDE SEQUENCE [LARGE SCALE GENOMIC DNA]</scope>
    <source>
        <strain evidence="11 12">DS-3</strain>
    </source>
</reference>
<dbReference type="AlphaFoldDB" id="A0A168EA02"/>
<feature type="transmembrane region" description="Helical" evidence="9">
    <location>
        <begin position="137"/>
        <end position="158"/>
    </location>
</feature>
<evidence type="ECO:0000256" key="4">
    <source>
        <dbReference type="ARBA" id="ARBA00022679"/>
    </source>
</evidence>
<sequence>MGAELAAGAAVLGVCVAVLALVPVVVDPDAFAVPRWTWVGVAVAYVAVTLWAVQRPRGSRAAVTGVTAQTVLVGVLLITVPGAGWLPILLVFGAATSTYLVSWRGTAVVVLVNTAVLVTSSLLARDAAGRAASVLEVLLGAGLYLLLQVGCAFVSAALQREQRMRTELAAAHTELAAAAVLRDEASRASERLRIARELHDLLGHQLTVLTLELESAVHRTDPDRLAHVERARDVARELLGDVRATVGELRRRAPDLREALGAVAGAVPHPRVDVRVADDVVADEEQTVALVRVVQEAVTNTVRHADEASRLDVDVAVRDGELVLVAQDDGFGPGTVRPGHGLRGITERVEQAGGAVRFDGSRGFRIEVGLPVRVAS</sequence>
<evidence type="ECO:0000313" key="12">
    <source>
        <dbReference type="Proteomes" id="UP000076794"/>
    </source>
</evidence>
<evidence type="ECO:0000256" key="9">
    <source>
        <dbReference type="SAM" id="Phobius"/>
    </source>
</evidence>
<dbReference type="Gene3D" id="3.30.565.10">
    <property type="entry name" value="Histidine kinase-like ATPase, C-terminal domain"/>
    <property type="match status" value="1"/>
</dbReference>
<proteinExistence type="predicted"/>
<dbReference type="GO" id="GO:0000155">
    <property type="term" value="F:phosphorelay sensor kinase activity"/>
    <property type="evidence" value="ECO:0007669"/>
    <property type="project" value="InterPro"/>
</dbReference>
<keyword evidence="3" id="KW-0597">Phosphoprotein</keyword>
<evidence type="ECO:0000313" key="11">
    <source>
        <dbReference type="EMBL" id="ANC29781.1"/>
    </source>
</evidence>
<dbReference type="InterPro" id="IPR011712">
    <property type="entry name" value="Sig_transdc_His_kin_sub3_dim/P"/>
</dbReference>
<dbReference type="PATRIC" id="fig|1300344.3.peg.185"/>
<dbReference type="InterPro" id="IPR050482">
    <property type="entry name" value="Sensor_HK_TwoCompSys"/>
</dbReference>
<organism evidence="11 12">
    <name type="scientific">Isoptericola dokdonensis DS-3</name>
    <dbReference type="NCBI Taxonomy" id="1300344"/>
    <lineage>
        <taxon>Bacteria</taxon>
        <taxon>Bacillati</taxon>
        <taxon>Actinomycetota</taxon>
        <taxon>Actinomycetes</taxon>
        <taxon>Micrococcales</taxon>
        <taxon>Promicromonosporaceae</taxon>
        <taxon>Isoptericola</taxon>
    </lineage>
</organism>
<evidence type="ECO:0000256" key="1">
    <source>
        <dbReference type="ARBA" id="ARBA00000085"/>
    </source>
</evidence>
<keyword evidence="7" id="KW-0067">ATP-binding</keyword>
<keyword evidence="6 11" id="KW-0418">Kinase</keyword>
<feature type="transmembrane region" description="Helical" evidence="9">
    <location>
        <begin position="84"/>
        <end position="101"/>
    </location>
</feature>
<dbReference type="Gene3D" id="1.20.5.1930">
    <property type="match status" value="1"/>
</dbReference>
<dbReference type="CDD" id="cd16917">
    <property type="entry name" value="HATPase_UhpB-NarQ-NarX-like"/>
    <property type="match status" value="1"/>
</dbReference>
<keyword evidence="12" id="KW-1185">Reference proteome</keyword>
<keyword evidence="9" id="KW-1133">Transmembrane helix</keyword>
<dbReference type="PANTHER" id="PTHR24421:SF10">
    <property type="entry name" value="NITRATE_NITRITE SENSOR PROTEIN NARQ"/>
    <property type="match status" value="1"/>
</dbReference>
<evidence type="ECO:0000256" key="6">
    <source>
        <dbReference type="ARBA" id="ARBA00022777"/>
    </source>
</evidence>
<protein>
    <recommendedName>
        <fullName evidence="2">histidine kinase</fullName>
        <ecNumber evidence="2">2.7.13.3</ecNumber>
    </recommendedName>
</protein>
<dbReference type="Proteomes" id="UP000076794">
    <property type="component" value="Chromosome"/>
</dbReference>
<keyword evidence="9" id="KW-0812">Transmembrane</keyword>
<feature type="transmembrane region" description="Helical" evidence="9">
    <location>
        <begin position="108"/>
        <end position="125"/>
    </location>
</feature>
<evidence type="ECO:0000256" key="8">
    <source>
        <dbReference type="ARBA" id="ARBA00023012"/>
    </source>
</evidence>
<feature type="domain" description="Signal transduction histidine kinase subgroup 3 dimerisation and phosphoacceptor" evidence="10">
    <location>
        <begin position="190"/>
        <end position="252"/>
    </location>
</feature>
<dbReference type="EC" id="2.7.13.3" evidence="2"/>
<dbReference type="KEGG" id="ido:I598_0190"/>
<feature type="transmembrane region" description="Helical" evidence="9">
    <location>
        <begin position="36"/>
        <end position="53"/>
    </location>
</feature>
<dbReference type="STRING" id="1300344.I598_0190"/>
<gene>
    <name evidence="11" type="primary">desK_1</name>
    <name evidence="11" type="ORF">I598_0190</name>
</gene>
<dbReference type="GO" id="GO:0046983">
    <property type="term" value="F:protein dimerization activity"/>
    <property type="evidence" value="ECO:0007669"/>
    <property type="project" value="InterPro"/>
</dbReference>
<evidence type="ECO:0000256" key="7">
    <source>
        <dbReference type="ARBA" id="ARBA00022840"/>
    </source>
</evidence>
<evidence type="ECO:0000256" key="5">
    <source>
        <dbReference type="ARBA" id="ARBA00022741"/>
    </source>
</evidence>
<dbReference type="SUPFAM" id="SSF55874">
    <property type="entry name" value="ATPase domain of HSP90 chaperone/DNA topoisomerase II/histidine kinase"/>
    <property type="match status" value="1"/>
</dbReference>
<evidence type="ECO:0000256" key="3">
    <source>
        <dbReference type="ARBA" id="ARBA00022553"/>
    </source>
</evidence>
<evidence type="ECO:0000259" key="10">
    <source>
        <dbReference type="Pfam" id="PF07730"/>
    </source>
</evidence>
<evidence type="ECO:0000256" key="2">
    <source>
        <dbReference type="ARBA" id="ARBA00012438"/>
    </source>
</evidence>
<keyword evidence="8" id="KW-0902">Two-component regulatory system</keyword>
<dbReference type="GO" id="GO:0005524">
    <property type="term" value="F:ATP binding"/>
    <property type="evidence" value="ECO:0007669"/>
    <property type="project" value="UniProtKB-KW"/>
</dbReference>
<accession>A0A168EA02</accession>
<dbReference type="Pfam" id="PF07730">
    <property type="entry name" value="HisKA_3"/>
    <property type="match status" value="1"/>
</dbReference>
<keyword evidence="5" id="KW-0547">Nucleotide-binding</keyword>
<dbReference type="RefSeq" id="WP_068200479.1">
    <property type="nucleotide sequence ID" value="NZ_CP014209.1"/>
</dbReference>
<name>A0A168EA02_9MICO</name>